<comment type="catalytic activity">
    <reaction evidence="4">
        <text>RX + glutathione = an S-substituted glutathione + a halide anion + H(+)</text>
        <dbReference type="Rhea" id="RHEA:16437"/>
        <dbReference type="ChEBI" id="CHEBI:15378"/>
        <dbReference type="ChEBI" id="CHEBI:16042"/>
        <dbReference type="ChEBI" id="CHEBI:17792"/>
        <dbReference type="ChEBI" id="CHEBI:57925"/>
        <dbReference type="ChEBI" id="CHEBI:90779"/>
        <dbReference type="EC" id="2.5.1.18"/>
    </reaction>
</comment>
<dbReference type="PROSITE" id="PS50404">
    <property type="entry name" value="GST_NTER"/>
    <property type="match status" value="1"/>
</dbReference>
<dbReference type="InterPro" id="IPR004045">
    <property type="entry name" value="Glutathione_S-Trfase_N"/>
</dbReference>
<dbReference type="InterPro" id="IPR045073">
    <property type="entry name" value="Omega/Tau-like"/>
</dbReference>
<dbReference type="InterPro" id="IPR004046">
    <property type="entry name" value="GST_C"/>
</dbReference>
<dbReference type="Gene3D" id="1.20.1050.10">
    <property type="match status" value="1"/>
</dbReference>
<dbReference type="SFLD" id="SFLDG01152">
    <property type="entry name" value="Main.3:_Omega-_and_Tau-like"/>
    <property type="match status" value="1"/>
</dbReference>
<accession>I3SCC6</accession>
<evidence type="ECO:0000256" key="2">
    <source>
        <dbReference type="ARBA" id="ARBA00022679"/>
    </source>
</evidence>
<dbReference type="InterPro" id="IPR036249">
    <property type="entry name" value="Thioredoxin-like_sf"/>
</dbReference>
<dbReference type="Pfam" id="PF00043">
    <property type="entry name" value="GST_C"/>
    <property type="match status" value="1"/>
</dbReference>
<dbReference type="Gene3D" id="3.40.30.10">
    <property type="entry name" value="Glutaredoxin"/>
    <property type="match status" value="1"/>
</dbReference>
<dbReference type="SFLD" id="SFLDG00358">
    <property type="entry name" value="Main_(cytGST)"/>
    <property type="match status" value="1"/>
</dbReference>
<dbReference type="KEGG" id="lja:130716685"/>
<evidence type="ECO:0000259" key="6">
    <source>
        <dbReference type="PROSITE" id="PS50405"/>
    </source>
</evidence>
<dbReference type="InterPro" id="IPR040079">
    <property type="entry name" value="Glutathione_S-Trfase"/>
</dbReference>
<dbReference type="GO" id="GO:0005737">
    <property type="term" value="C:cytoplasm"/>
    <property type="evidence" value="ECO:0007669"/>
    <property type="project" value="TreeGrafter"/>
</dbReference>
<dbReference type="EMBL" id="BT138123">
    <property type="protein sequence ID" value="AFK37918.1"/>
    <property type="molecule type" value="mRNA"/>
</dbReference>
<dbReference type="EC" id="2.5.1.18" evidence="1"/>
<dbReference type="PROSITE" id="PS50405">
    <property type="entry name" value="GST_CTER"/>
    <property type="match status" value="1"/>
</dbReference>
<dbReference type="GO" id="GO:0006749">
    <property type="term" value="P:glutathione metabolic process"/>
    <property type="evidence" value="ECO:0007669"/>
    <property type="project" value="InterPro"/>
</dbReference>
<dbReference type="AlphaFoldDB" id="I3SCC6"/>
<proteinExistence type="evidence at transcript level"/>
<dbReference type="GO" id="GO:0004364">
    <property type="term" value="F:glutathione transferase activity"/>
    <property type="evidence" value="ECO:0007669"/>
    <property type="project" value="UniProtKB-EC"/>
</dbReference>
<feature type="domain" description="GST C-terminal" evidence="6">
    <location>
        <begin position="86"/>
        <end position="222"/>
    </location>
</feature>
<dbReference type="CDD" id="cd03185">
    <property type="entry name" value="GST_C_Tau"/>
    <property type="match status" value="1"/>
</dbReference>
<dbReference type="PANTHER" id="PTHR11260">
    <property type="entry name" value="GLUTATHIONE S-TRANSFERASE, GST, SUPERFAMILY, GST DOMAIN CONTAINING"/>
    <property type="match status" value="1"/>
</dbReference>
<evidence type="ECO:0000259" key="5">
    <source>
        <dbReference type="PROSITE" id="PS50404"/>
    </source>
</evidence>
<protein>
    <recommendedName>
        <fullName evidence="1">glutathione transferase</fullName>
        <ecNumber evidence="1">2.5.1.18</ecNumber>
    </recommendedName>
</protein>
<reference evidence="7" key="1">
    <citation type="submission" date="2012-05" db="EMBL/GenBank/DDBJ databases">
        <authorList>
            <person name="Krishnakumar V."/>
            <person name="Cheung F."/>
            <person name="Xiao Y."/>
            <person name="Chan A."/>
            <person name="Moskal W.A."/>
            <person name="Town C.D."/>
        </authorList>
    </citation>
    <scope>NUCLEOTIDE SEQUENCE</scope>
</reference>
<dbReference type="CDD" id="cd03058">
    <property type="entry name" value="GST_N_Tau"/>
    <property type="match status" value="1"/>
</dbReference>
<name>I3SCC6_LOTJA</name>
<evidence type="ECO:0000256" key="1">
    <source>
        <dbReference type="ARBA" id="ARBA00012452"/>
    </source>
</evidence>
<dbReference type="GeneID" id="130716685"/>
<evidence type="ECO:0000256" key="4">
    <source>
        <dbReference type="ARBA" id="ARBA00047960"/>
    </source>
</evidence>
<dbReference type="SFLD" id="SFLDS00019">
    <property type="entry name" value="Glutathione_Transferase_(cytos"/>
    <property type="match status" value="1"/>
</dbReference>
<sequence length="224" mass="26103">MADLKLHGFWYSPFTFRVLWTLKLKGIPFEYIEEDRFNKSPQLLQYNPVHKKTPVFVHDGKPICESMIIVEYIDELWTQNPLVPSDPHVKAVARFWVRYVEDMISAVASPLFRSNGSAEREKVIKDIWERFGVIEDQCLGDKKFLGGDTLNIVDIAFGSFVKFLVFMGDVVEVEILEAEKFPRLHTWFNNFMDVPVIRDNTPEHEKLVALMKSLREQILAPSRK</sequence>
<evidence type="ECO:0000256" key="3">
    <source>
        <dbReference type="ARBA" id="ARBA00025743"/>
    </source>
</evidence>
<feature type="domain" description="GST N-terminal" evidence="5">
    <location>
        <begin position="2"/>
        <end position="81"/>
    </location>
</feature>
<dbReference type="OrthoDB" id="4951845at2759"/>
<evidence type="ECO:0000313" key="7">
    <source>
        <dbReference type="EMBL" id="AFK37918.1"/>
    </source>
</evidence>
<keyword evidence="2" id="KW-0808">Transferase</keyword>
<dbReference type="InterPro" id="IPR045074">
    <property type="entry name" value="GST_C_Tau"/>
</dbReference>
<dbReference type="RefSeq" id="XP_057422670.1">
    <property type="nucleotide sequence ID" value="XM_057566687.1"/>
</dbReference>
<organism evidence="7">
    <name type="scientific">Lotus japonicus</name>
    <name type="common">Lotus corniculatus var. japonicus</name>
    <dbReference type="NCBI Taxonomy" id="34305"/>
    <lineage>
        <taxon>Eukaryota</taxon>
        <taxon>Viridiplantae</taxon>
        <taxon>Streptophyta</taxon>
        <taxon>Embryophyta</taxon>
        <taxon>Tracheophyta</taxon>
        <taxon>Spermatophyta</taxon>
        <taxon>Magnoliopsida</taxon>
        <taxon>eudicotyledons</taxon>
        <taxon>Gunneridae</taxon>
        <taxon>Pentapetalae</taxon>
        <taxon>rosids</taxon>
        <taxon>fabids</taxon>
        <taxon>Fabales</taxon>
        <taxon>Fabaceae</taxon>
        <taxon>Papilionoideae</taxon>
        <taxon>50 kb inversion clade</taxon>
        <taxon>NPAAA clade</taxon>
        <taxon>Hologalegina</taxon>
        <taxon>robinioid clade</taxon>
        <taxon>Loteae</taxon>
        <taxon>Lotus</taxon>
    </lineage>
</organism>
<dbReference type="PANTHER" id="PTHR11260:SF679">
    <property type="entry name" value="GLUTATHIONE TRANSFERASE"/>
    <property type="match status" value="1"/>
</dbReference>
<dbReference type="InterPro" id="IPR010987">
    <property type="entry name" value="Glutathione-S-Trfase_C-like"/>
</dbReference>
<dbReference type="SUPFAM" id="SSF52833">
    <property type="entry name" value="Thioredoxin-like"/>
    <property type="match status" value="1"/>
</dbReference>
<dbReference type="SUPFAM" id="SSF47616">
    <property type="entry name" value="GST C-terminal domain-like"/>
    <property type="match status" value="1"/>
</dbReference>
<dbReference type="Pfam" id="PF02798">
    <property type="entry name" value="GST_N"/>
    <property type="match status" value="1"/>
</dbReference>
<comment type="similarity">
    <text evidence="3">Belongs to the GST superfamily. Tau family.</text>
</comment>
<dbReference type="FunFam" id="3.40.30.10:FF:000044">
    <property type="entry name" value="Glutathione S-transferase GSTU6"/>
    <property type="match status" value="1"/>
</dbReference>
<dbReference type="InterPro" id="IPR036282">
    <property type="entry name" value="Glutathione-S-Trfase_C_sf"/>
</dbReference>